<organism evidence="12 14">
    <name type="scientific">Kosakonia oryzae</name>
    <dbReference type="NCBI Taxonomy" id="497725"/>
    <lineage>
        <taxon>Bacteria</taxon>
        <taxon>Pseudomonadati</taxon>
        <taxon>Pseudomonadota</taxon>
        <taxon>Gammaproteobacteria</taxon>
        <taxon>Enterobacterales</taxon>
        <taxon>Enterobacteriaceae</taxon>
        <taxon>Kosakonia</taxon>
    </lineage>
</organism>
<dbReference type="Proteomes" id="UP000078227">
    <property type="component" value="Chromosome"/>
</dbReference>
<dbReference type="PIRSF" id="PIRSF003159">
    <property type="entry name" value="FlhC"/>
    <property type="match status" value="1"/>
</dbReference>
<keyword evidence="7 9" id="KW-0010">Activator</keyword>
<dbReference type="GO" id="GO:0003677">
    <property type="term" value="F:DNA binding"/>
    <property type="evidence" value="ECO:0007669"/>
    <property type="project" value="UniProtKB-UniRule"/>
</dbReference>
<reference evidence="12 14" key="1">
    <citation type="submission" date="2016-10" db="EMBL/GenBank/DDBJ databases">
        <authorList>
            <person name="Varghese N."/>
            <person name="Submissions S."/>
        </authorList>
    </citation>
    <scope>NUCLEOTIDE SEQUENCE [LARGE SCALE GENOMIC DNA]</scope>
    <source>
        <strain evidence="12 14">CGMCC 1.7012</strain>
    </source>
</reference>
<keyword evidence="12" id="KW-0282">Flagellum</keyword>
<evidence type="ECO:0000256" key="2">
    <source>
        <dbReference type="ARBA" id="ARBA00022723"/>
    </source>
</evidence>
<evidence type="ECO:0000256" key="10">
    <source>
        <dbReference type="PIRNR" id="PIRNR003159"/>
    </source>
</evidence>
<feature type="binding site" evidence="9">
    <location>
        <position position="141"/>
    </location>
    <ligand>
        <name>Zn(2+)</name>
        <dbReference type="ChEBI" id="CHEBI:29105"/>
    </ligand>
</feature>
<keyword evidence="2 9" id="KW-0479">Metal-binding</keyword>
<keyword evidence="1 9" id="KW-0963">Cytoplasm</keyword>
<accession>A0AA94KQQ0</accession>
<comment type="cofactor">
    <cofactor evidence="9">
        <name>Zn(2+)</name>
        <dbReference type="ChEBI" id="CHEBI:29105"/>
    </cofactor>
    <text evidence="9">Binds 1 zinc ion per subunit.</text>
</comment>
<comment type="function">
    <text evidence="9">Functions in complex with FlhD as a master transcriptional regulator that regulates transcription of several flagellar and non-flagellar operons by binding to their promoter region. Activates expression of class 2 flagellar genes, including fliA, which is a flagellum-specific sigma factor that turns on the class 3 genes. Also regulates genes whose products function in a variety of physiological pathways.</text>
</comment>
<keyword evidence="13" id="KW-1185">Reference proteome</keyword>
<evidence type="ECO:0000313" key="12">
    <source>
        <dbReference type="EMBL" id="SFC75872.1"/>
    </source>
</evidence>
<proteinExistence type="inferred from homology"/>
<dbReference type="GO" id="GO:0044781">
    <property type="term" value="P:bacterial-type flagellum organization"/>
    <property type="evidence" value="ECO:0007669"/>
    <property type="project" value="UniProtKB-KW"/>
</dbReference>
<gene>
    <name evidence="9 11" type="primary">flhC</name>
    <name evidence="11" type="ORF">AWR26_05920</name>
    <name evidence="12" type="ORF">SAMN05216286_3122</name>
</gene>
<dbReference type="RefSeq" id="WP_064564303.1">
    <property type="nucleotide sequence ID" value="NZ_CP014007.2"/>
</dbReference>
<keyword evidence="5 9" id="KW-0805">Transcription regulation</keyword>
<dbReference type="InterPro" id="IPR007944">
    <property type="entry name" value="FlhC"/>
</dbReference>
<keyword evidence="3 9" id="KW-1005">Bacterial flagellum biogenesis</keyword>
<sequence>MCEKSIISEIKDAQIAVELISFGARMQVLESETSLSRRRLLKLYKEIKGCSPPKGMLPFSADWYMSWEQNIHSSIFYNIYRCLEKTEGGRPVETMLKGYRLYLENSLTSKDKKPVLGITRAWTLLRFVDCGMIRHTECCSCGGSFITTQENPDAIYTCSLCFPPSRAIKRVSPEVFLMERYR</sequence>
<comment type="subcellular location">
    <subcellularLocation>
        <location evidence="9 10">Cytoplasm</location>
    </subcellularLocation>
</comment>
<reference evidence="11 13" key="2">
    <citation type="submission" date="2021-03" db="EMBL/GenBank/DDBJ databases">
        <authorList>
            <person name="Li Y."/>
            <person name="Li S."/>
            <person name="Chen M."/>
            <person name="Peng G."/>
            <person name="Tan Z."/>
            <person name="An Q."/>
        </authorList>
    </citation>
    <scope>NUCLEOTIDE SEQUENCE [LARGE SCALE GENOMIC DNA]</scope>
    <source>
        <strain evidence="11 13">Ola 51</strain>
    </source>
</reference>
<dbReference type="GO" id="GO:1902208">
    <property type="term" value="P:regulation of bacterial-type flagellum assembly"/>
    <property type="evidence" value="ECO:0007669"/>
    <property type="project" value="UniProtKB-UniRule"/>
</dbReference>
<name>A0AA94KQQ0_9ENTR</name>
<evidence type="ECO:0000256" key="5">
    <source>
        <dbReference type="ARBA" id="ARBA00023015"/>
    </source>
</evidence>
<evidence type="ECO:0000313" key="11">
    <source>
        <dbReference type="EMBL" id="ANI81713.1"/>
    </source>
</evidence>
<evidence type="ECO:0000313" key="13">
    <source>
        <dbReference type="Proteomes" id="UP000078227"/>
    </source>
</evidence>
<evidence type="ECO:0000256" key="1">
    <source>
        <dbReference type="ARBA" id="ARBA00022490"/>
    </source>
</evidence>
<dbReference type="GO" id="GO:0005737">
    <property type="term" value="C:cytoplasm"/>
    <property type="evidence" value="ECO:0007669"/>
    <property type="project" value="UniProtKB-SubCell"/>
</dbReference>
<dbReference type="HAMAP" id="MF_01891">
    <property type="entry name" value="FhlC"/>
    <property type="match status" value="1"/>
</dbReference>
<dbReference type="GO" id="GO:0008270">
    <property type="term" value="F:zinc ion binding"/>
    <property type="evidence" value="ECO:0007669"/>
    <property type="project" value="UniProtKB-UniRule"/>
</dbReference>
<evidence type="ECO:0000256" key="7">
    <source>
        <dbReference type="ARBA" id="ARBA00023159"/>
    </source>
</evidence>
<dbReference type="Proteomes" id="UP000182314">
    <property type="component" value="Unassembled WGS sequence"/>
</dbReference>
<feature type="binding site" evidence="9">
    <location>
        <position position="138"/>
    </location>
    <ligand>
        <name>Zn(2+)</name>
        <dbReference type="ChEBI" id="CHEBI:29105"/>
    </ligand>
</feature>
<keyword evidence="12" id="KW-0966">Cell projection</keyword>
<evidence type="ECO:0000256" key="9">
    <source>
        <dbReference type="HAMAP-Rule" id="MF_01891"/>
    </source>
</evidence>
<dbReference type="Pfam" id="PF05280">
    <property type="entry name" value="FlhC"/>
    <property type="match status" value="1"/>
</dbReference>
<dbReference type="EMBL" id="CP014007">
    <property type="protein sequence ID" value="ANI81713.1"/>
    <property type="molecule type" value="Genomic_DNA"/>
</dbReference>
<evidence type="ECO:0000256" key="6">
    <source>
        <dbReference type="ARBA" id="ARBA00023125"/>
    </source>
</evidence>
<evidence type="ECO:0000256" key="3">
    <source>
        <dbReference type="ARBA" id="ARBA00022795"/>
    </source>
</evidence>
<keyword evidence="4 9" id="KW-0862">Zinc</keyword>
<comment type="similarity">
    <text evidence="9 10">Belongs to the FlhC family.</text>
</comment>
<comment type="subunit">
    <text evidence="9">Heterohexamer composed of two FlhC and four FlhD subunits. Each FlhC binds a FlhD dimer, forming a heterotrimer, and a hexamer assembles by dimerization of two heterotrimers.</text>
</comment>
<keyword evidence="12" id="KW-0969">Cilium</keyword>
<feature type="binding site" evidence="9">
    <location>
        <position position="161"/>
    </location>
    <ligand>
        <name>Zn(2+)</name>
        <dbReference type="ChEBI" id="CHEBI:29105"/>
    </ligand>
</feature>
<feature type="binding site" evidence="9">
    <location>
        <position position="158"/>
    </location>
    <ligand>
        <name>Zn(2+)</name>
        <dbReference type="ChEBI" id="CHEBI:29105"/>
    </ligand>
</feature>
<dbReference type="GO" id="GO:0045893">
    <property type="term" value="P:positive regulation of DNA-templated transcription"/>
    <property type="evidence" value="ECO:0007669"/>
    <property type="project" value="InterPro"/>
</dbReference>
<keyword evidence="8 9" id="KW-0804">Transcription</keyword>
<keyword evidence="6 9" id="KW-0238">DNA-binding</keyword>
<dbReference type="KEGG" id="kor:AWR26_05920"/>
<evidence type="ECO:0000256" key="4">
    <source>
        <dbReference type="ARBA" id="ARBA00022833"/>
    </source>
</evidence>
<dbReference type="SUPFAM" id="SSF160930">
    <property type="entry name" value="FlhC-like"/>
    <property type="match status" value="1"/>
</dbReference>
<dbReference type="AlphaFoldDB" id="A0AA94KQQ0"/>
<evidence type="ECO:0000256" key="8">
    <source>
        <dbReference type="ARBA" id="ARBA00023163"/>
    </source>
</evidence>
<dbReference type="EMBL" id="FOKO01000004">
    <property type="protein sequence ID" value="SFC75872.1"/>
    <property type="molecule type" value="Genomic_DNA"/>
</dbReference>
<protein>
    <recommendedName>
        <fullName evidence="9 10">Flagellar transcriptional regulator FlhC</fullName>
    </recommendedName>
</protein>
<dbReference type="NCBIfam" id="NF009365">
    <property type="entry name" value="PRK12722.1"/>
    <property type="match status" value="1"/>
</dbReference>
<evidence type="ECO:0000313" key="14">
    <source>
        <dbReference type="Proteomes" id="UP000182314"/>
    </source>
</evidence>